<feature type="compositionally biased region" description="Polar residues" evidence="1">
    <location>
        <begin position="77"/>
        <end position="89"/>
    </location>
</feature>
<feature type="region of interest" description="Disordered" evidence="1">
    <location>
        <begin position="1"/>
        <end position="26"/>
    </location>
</feature>
<dbReference type="Proteomes" id="UP001205998">
    <property type="component" value="Unassembled WGS sequence"/>
</dbReference>
<organism evidence="2 3">
    <name type="scientific">Silurus asotus</name>
    <name type="common">Amur catfish</name>
    <name type="synonym">Parasilurus asotus</name>
    <dbReference type="NCBI Taxonomy" id="30991"/>
    <lineage>
        <taxon>Eukaryota</taxon>
        <taxon>Metazoa</taxon>
        <taxon>Chordata</taxon>
        <taxon>Craniata</taxon>
        <taxon>Vertebrata</taxon>
        <taxon>Euteleostomi</taxon>
        <taxon>Actinopterygii</taxon>
        <taxon>Neopterygii</taxon>
        <taxon>Teleostei</taxon>
        <taxon>Ostariophysi</taxon>
        <taxon>Siluriformes</taxon>
        <taxon>Siluridae</taxon>
        <taxon>Silurus</taxon>
    </lineage>
</organism>
<dbReference type="EMBL" id="MU575040">
    <property type="protein sequence ID" value="KAI5609770.1"/>
    <property type="molecule type" value="Genomic_DNA"/>
</dbReference>
<sequence length="95" mass="10525">MNRTQKRYGPVDPWTHGQGVSPSSSWKRCGFPSVARDAVSTATIGALYSRNMGHREMPLFYQRGKDAQDPDHEPLRAQTTSRSGSQTAYRAQAGL</sequence>
<feature type="region of interest" description="Disordered" evidence="1">
    <location>
        <begin position="60"/>
        <end position="95"/>
    </location>
</feature>
<comment type="caution">
    <text evidence="2">The sequence shown here is derived from an EMBL/GenBank/DDBJ whole genome shotgun (WGS) entry which is preliminary data.</text>
</comment>
<feature type="compositionally biased region" description="Basic and acidic residues" evidence="1">
    <location>
        <begin position="60"/>
        <end position="75"/>
    </location>
</feature>
<proteinExistence type="predicted"/>
<gene>
    <name evidence="2" type="ORF">C0J50_5750</name>
</gene>
<reference evidence="2" key="1">
    <citation type="submission" date="2018-07" db="EMBL/GenBank/DDBJ databases">
        <title>Comparative genomics of catfishes provides insights into carnivory and benthic adaptation.</title>
        <authorList>
            <person name="Zhang Y."/>
            <person name="Wang D."/>
            <person name="Peng Z."/>
            <person name="Zheng S."/>
            <person name="Shao F."/>
            <person name="Tao W."/>
        </authorList>
    </citation>
    <scope>NUCLEOTIDE SEQUENCE</scope>
    <source>
        <strain evidence="2">Chongqing</strain>
    </source>
</reference>
<accession>A0AAD5A5E0</accession>
<evidence type="ECO:0000313" key="2">
    <source>
        <dbReference type="EMBL" id="KAI5609770.1"/>
    </source>
</evidence>
<evidence type="ECO:0000313" key="3">
    <source>
        <dbReference type="Proteomes" id="UP001205998"/>
    </source>
</evidence>
<evidence type="ECO:0000256" key="1">
    <source>
        <dbReference type="SAM" id="MobiDB-lite"/>
    </source>
</evidence>
<protein>
    <submittedName>
        <fullName evidence="2">Uncharacterized protein</fullName>
    </submittedName>
</protein>
<keyword evidence="3" id="KW-1185">Reference proteome</keyword>
<name>A0AAD5A5E0_SILAS</name>
<dbReference type="AlphaFoldDB" id="A0AAD5A5E0"/>